<name>A0A101M4M3_PICGL</name>
<reference evidence="1" key="1">
    <citation type="journal article" date="2015" name="Genome Biol. Evol.">
        <title>Organellar Genomes of White Spruce (Picea glauca): Assembly and Annotation.</title>
        <authorList>
            <person name="Jackman S.D."/>
            <person name="Warren R.L."/>
            <person name="Gibb E.A."/>
            <person name="Vandervalk B.P."/>
            <person name="Mohamadi H."/>
            <person name="Chu J."/>
            <person name="Raymond A."/>
            <person name="Pleasance S."/>
            <person name="Coope R."/>
            <person name="Wildung M.R."/>
            <person name="Ritland C.E."/>
            <person name="Bousquet J."/>
            <person name="Jones S.J."/>
            <person name="Bohlmann J."/>
            <person name="Birol I."/>
        </authorList>
    </citation>
    <scope>NUCLEOTIDE SEQUENCE [LARGE SCALE GENOMIC DNA]</scope>
    <source>
        <tissue evidence="1">Flushing bud</tissue>
    </source>
</reference>
<geneLocation type="mitochondrion" evidence="1"/>
<dbReference type="EMBL" id="LKAM01000001">
    <property type="protein sequence ID" value="KUM50864.1"/>
    <property type="molecule type" value="Genomic_DNA"/>
</dbReference>
<sequence>MIRILLSTFLIIFIVICRRGHYNVRLSSGGLRNVGLFGPSFSLQYNWRPPILRLISEWFTLSSGGKPYKRVIRLPLLYLS</sequence>
<proteinExistence type="predicted"/>
<comment type="caution">
    <text evidence="1">The sequence shown here is derived from an EMBL/GenBank/DDBJ whole genome shotgun (WGS) entry which is preliminary data.</text>
</comment>
<keyword evidence="1" id="KW-0496">Mitochondrion</keyword>
<gene>
    <name evidence="1" type="ORF">ABT39_MTgene710</name>
</gene>
<dbReference type="AlphaFoldDB" id="A0A101M4M3"/>
<accession>A0A101M4M3</accession>
<evidence type="ECO:0000313" key="1">
    <source>
        <dbReference type="EMBL" id="KUM50864.1"/>
    </source>
</evidence>
<organism evidence="1">
    <name type="scientific">Picea glauca</name>
    <name type="common">White spruce</name>
    <name type="synonym">Pinus glauca</name>
    <dbReference type="NCBI Taxonomy" id="3330"/>
    <lineage>
        <taxon>Eukaryota</taxon>
        <taxon>Viridiplantae</taxon>
        <taxon>Streptophyta</taxon>
        <taxon>Embryophyta</taxon>
        <taxon>Tracheophyta</taxon>
        <taxon>Spermatophyta</taxon>
        <taxon>Pinopsida</taxon>
        <taxon>Pinidae</taxon>
        <taxon>Conifers I</taxon>
        <taxon>Pinales</taxon>
        <taxon>Pinaceae</taxon>
        <taxon>Picea</taxon>
    </lineage>
</organism>
<protein>
    <submittedName>
        <fullName evidence="1">Uncharacterized protein</fullName>
    </submittedName>
</protein>